<evidence type="ECO:0000313" key="2">
    <source>
        <dbReference type="Proteomes" id="UP001501333"/>
    </source>
</evidence>
<accession>A0ABP7YT20</accession>
<organism evidence="1 2">
    <name type="scientific">Flavobacterium chungbukense</name>
    <dbReference type="NCBI Taxonomy" id="877464"/>
    <lineage>
        <taxon>Bacteria</taxon>
        <taxon>Pseudomonadati</taxon>
        <taxon>Bacteroidota</taxon>
        <taxon>Flavobacteriia</taxon>
        <taxon>Flavobacteriales</taxon>
        <taxon>Flavobacteriaceae</taxon>
        <taxon>Flavobacterium</taxon>
    </lineage>
</organism>
<protein>
    <submittedName>
        <fullName evidence="1">Uncharacterized protein</fullName>
    </submittedName>
</protein>
<reference evidence="2" key="1">
    <citation type="journal article" date="2019" name="Int. J. Syst. Evol. Microbiol.">
        <title>The Global Catalogue of Microorganisms (GCM) 10K type strain sequencing project: providing services to taxonomists for standard genome sequencing and annotation.</title>
        <authorList>
            <consortium name="The Broad Institute Genomics Platform"/>
            <consortium name="The Broad Institute Genome Sequencing Center for Infectious Disease"/>
            <person name="Wu L."/>
            <person name="Ma J."/>
        </authorList>
    </citation>
    <scope>NUCLEOTIDE SEQUENCE [LARGE SCALE GENOMIC DNA]</scope>
    <source>
        <strain evidence="2">JCM 17386</strain>
    </source>
</reference>
<dbReference type="Proteomes" id="UP001501333">
    <property type="component" value="Unassembled WGS sequence"/>
</dbReference>
<dbReference type="RefSeq" id="WP_229356246.1">
    <property type="nucleotide sequence ID" value="NZ_BAABAO010000015.1"/>
</dbReference>
<comment type="caution">
    <text evidence="1">The sequence shown here is derived from an EMBL/GenBank/DDBJ whole genome shotgun (WGS) entry which is preliminary data.</text>
</comment>
<name>A0ABP7YT20_9FLAO</name>
<sequence>MTKIKDINQGDLLTFVNANNNYNIILCTNTNKTISPHNYTFCLLDYNDIQKPTIEQILSLNFFGVGNMTKTNHYNYSEEDLKNMWECHPEIKPCLLGTYSLIIWRKDFMTFRDNLEFISNLDILPNLNKNGNGAVNASSWGFLKEFFNDKIITIMNERNQEKFKLKAMIKSNQSNANYFL</sequence>
<gene>
    <name evidence="1" type="ORF">GCM10022250_41670</name>
</gene>
<evidence type="ECO:0000313" key="1">
    <source>
        <dbReference type="EMBL" id="GAA4140822.1"/>
    </source>
</evidence>
<dbReference type="EMBL" id="BAABAO010000015">
    <property type="protein sequence ID" value="GAA4140822.1"/>
    <property type="molecule type" value="Genomic_DNA"/>
</dbReference>
<keyword evidence="2" id="KW-1185">Reference proteome</keyword>
<proteinExistence type="predicted"/>